<dbReference type="OrthoDB" id="204058at2759"/>
<sequence>MAQVQHVLFVGAAYVDTLLYLPAYPQEDSKVPAEARELRRGGNAPNSAVTLAQFPARSSHLAAALGDESESRFFLADLTRNDVDVSACVHRPGLPAPSSYILVGREAGSRTVISYNRVPELTLEELCTAYQRLSDGCDGGISWVHFEGRNPFAVQAFVHWLRKLPVQPRISAECEKPNRPGLRELLPLVDVVFFSRLFAEAVLQSSGVADTASGRVPGEVFLHHIRTQCRPGALLFCTWGADGAYSIHAPMDPLDTVDSTKVSTCEVIHTPACLPTPTATVVDPVGSGDAFTAGVLHQLLSLVPHANHRNDHEETKAVGWMGDRCQVAAAAARTGCQVAGQKVAQTGFSGIGAAWQATFANN</sequence>
<dbReference type="InterPro" id="IPR011611">
    <property type="entry name" value="PfkB_dom"/>
</dbReference>
<dbReference type="InterPro" id="IPR029056">
    <property type="entry name" value="Ribokinase-like"/>
</dbReference>
<name>A0A4P9XIL2_9FUNG</name>
<dbReference type="InterPro" id="IPR002173">
    <property type="entry name" value="Carboh/pur_kinase_PfkB_CS"/>
</dbReference>
<feature type="domain" description="Carbohydrate kinase PfkB" evidence="3">
    <location>
        <begin position="7"/>
        <end position="301"/>
    </location>
</feature>
<accession>A0A4P9XIL2</accession>
<keyword evidence="5" id="KW-1185">Reference proteome</keyword>
<evidence type="ECO:0000256" key="2">
    <source>
        <dbReference type="ARBA" id="ARBA00022777"/>
    </source>
</evidence>
<evidence type="ECO:0000313" key="5">
    <source>
        <dbReference type="Proteomes" id="UP000271241"/>
    </source>
</evidence>
<dbReference type="Proteomes" id="UP000271241">
    <property type="component" value="Unassembled WGS sequence"/>
</dbReference>
<dbReference type="Gene3D" id="3.40.1190.20">
    <property type="match status" value="1"/>
</dbReference>
<gene>
    <name evidence="4" type="ORF">THASP1DRAFT_32610</name>
</gene>
<keyword evidence="1" id="KW-0808">Transferase</keyword>
<evidence type="ECO:0000313" key="4">
    <source>
        <dbReference type="EMBL" id="RKP05547.1"/>
    </source>
</evidence>
<dbReference type="SUPFAM" id="SSF53613">
    <property type="entry name" value="Ribokinase-like"/>
    <property type="match status" value="1"/>
</dbReference>
<proteinExistence type="predicted"/>
<dbReference type="PANTHER" id="PTHR42774">
    <property type="entry name" value="PHOSPHOTRANSFERASE SYSTEM TRANSPORT PROTEIN"/>
    <property type="match status" value="1"/>
</dbReference>
<dbReference type="GO" id="GO:0016301">
    <property type="term" value="F:kinase activity"/>
    <property type="evidence" value="ECO:0007669"/>
    <property type="project" value="UniProtKB-KW"/>
</dbReference>
<dbReference type="Pfam" id="PF00294">
    <property type="entry name" value="PfkB"/>
    <property type="match status" value="1"/>
</dbReference>
<dbReference type="STRING" id="78915.A0A4P9XIL2"/>
<keyword evidence="2 4" id="KW-0418">Kinase</keyword>
<dbReference type="EMBL" id="KZ993097">
    <property type="protein sequence ID" value="RKP05547.1"/>
    <property type="molecule type" value="Genomic_DNA"/>
</dbReference>
<evidence type="ECO:0000256" key="1">
    <source>
        <dbReference type="ARBA" id="ARBA00022679"/>
    </source>
</evidence>
<organism evidence="4 5">
    <name type="scientific">Thamnocephalis sphaerospora</name>
    <dbReference type="NCBI Taxonomy" id="78915"/>
    <lineage>
        <taxon>Eukaryota</taxon>
        <taxon>Fungi</taxon>
        <taxon>Fungi incertae sedis</taxon>
        <taxon>Zoopagomycota</taxon>
        <taxon>Zoopagomycotina</taxon>
        <taxon>Zoopagomycetes</taxon>
        <taxon>Zoopagales</taxon>
        <taxon>Sigmoideomycetaceae</taxon>
        <taxon>Thamnocephalis</taxon>
    </lineage>
</organism>
<reference evidence="5" key="1">
    <citation type="journal article" date="2018" name="Nat. Microbiol.">
        <title>Leveraging single-cell genomics to expand the fungal tree of life.</title>
        <authorList>
            <person name="Ahrendt S.R."/>
            <person name="Quandt C.A."/>
            <person name="Ciobanu D."/>
            <person name="Clum A."/>
            <person name="Salamov A."/>
            <person name="Andreopoulos B."/>
            <person name="Cheng J.F."/>
            <person name="Woyke T."/>
            <person name="Pelin A."/>
            <person name="Henrissat B."/>
            <person name="Reynolds N.K."/>
            <person name="Benny G.L."/>
            <person name="Smith M.E."/>
            <person name="James T.Y."/>
            <person name="Grigoriev I.V."/>
        </authorList>
    </citation>
    <scope>NUCLEOTIDE SEQUENCE [LARGE SCALE GENOMIC DNA]</scope>
    <source>
        <strain evidence="5">RSA 1356</strain>
    </source>
</reference>
<dbReference type="PANTHER" id="PTHR42774:SF3">
    <property type="entry name" value="KETOHEXOKINASE"/>
    <property type="match status" value="1"/>
</dbReference>
<dbReference type="AlphaFoldDB" id="A0A4P9XIL2"/>
<evidence type="ECO:0000259" key="3">
    <source>
        <dbReference type="Pfam" id="PF00294"/>
    </source>
</evidence>
<protein>
    <submittedName>
        <fullName evidence="4">Ribokinase-like protein</fullName>
    </submittedName>
</protein>
<dbReference type="PROSITE" id="PS00584">
    <property type="entry name" value="PFKB_KINASES_2"/>
    <property type="match status" value="1"/>
</dbReference>
<dbReference type="InterPro" id="IPR052562">
    <property type="entry name" value="Ketohexokinase-related"/>
</dbReference>